<name>A0A918MDW0_9ACTN</name>
<proteinExistence type="predicted"/>
<keyword evidence="2" id="KW-1185">Reference proteome</keyword>
<reference evidence="1" key="2">
    <citation type="submission" date="2020-09" db="EMBL/GenBank/DDBJ databases">
        <authorList>
            <person name="Sun Q."/>
            <person name="Ohkuma M."/>
        </authorList>
    </citation>
    <scope>NUCLEOTIDE SEQUENCE</scope>
    <source>
        <strain evidence="1">JCM 4369</strain>
    </source>
</reference>
<organism evidence="1 2">
    <name type="scientific">Streptomyces filipinensis</name>
    <dbReference type="NCBI Taxonomy" id="66887"/>
    <lineage>
        <taxon>Bacteria</taxon>
        <taxon>Bacillati</taxon>
        <taxon>Actinomycetota</taxon>
        <taxon>Actinomycetes</taxon>
        <taxon>Kitasatosporales</taxon>
        <taxon>Streptomycetaceae</taxon>
        <taxon>Streptomyces</taxon>
    </lineage>
</organism>
<accession>A0A918MDW0</accession>
<evidence type="ECO:0000313" key="2">
    <source>
        <dbReference type="Proteomes" id="UP000618795"/>
    </source>
</evidence>
<sequence>MELHVLDGRASGVLHGHVAAGGDLVGAVQDLSAVSLDELQGLVEALDDRGGVGAAVGGEGFF</sequence>
<dbReference type="RefSeq" id="WP_191876118.1">
    <property type="nucleotide sequence ID" value="NZ_BMTD01000013.1"/>
</dbReference>
<gene>
    <name evidence="1" type="ORF">GCM10010260_54070</name>
</gene>
<protein>
    <submittedName>
        <fullName evidence="1">Uncharacterized protein</fullName>
    </submittedName>
</protein>
<dbReference type="AlphaFoldDB" id="A0A918MDW0"/>
<dbReference type="EMBL" id="BMTD01000013">
    <property type="protein sequence ID" value="GGV09102.1"/>
    <property type="molecule type" value="Genomic_DNA"/>
</dbReference>
<evidence type="ECO:0000313" key="1">
    <source>
        <dbReference type="EMBL" id="GGV09102.1"/>
    </source>
</evidence>
<reference evidence="1" key="1">
    <citation type="journal article" date="2014" name="Int. J. Syst. Evol. Microbiol.">
        <title>Complete genome sequence of Corynebacterium casei LMG S-19264T (=DSM 44701T), isolated from a smear-ripened cheese.</title>
        <authorList>
            <consortium name="US DOE Joint Genome Institute (JGI-PGF)"/>
            <person name="Walter F."/>
            <person name="Albersmeier A."/>
            <person name="Kalinowski J."/>
            <person name="Ruckert C."/>
        </authorList>
    </citation>
    <scope>NUCLEOTIDE SEQUENCE</scope>
    <source>
        <strain evidence="1">JCM 4369</strain>
    </source>
</reference>
<dbReference type="Proteomes" id="UP000618795">
    <property type="component" value="Unassembled WGS sequence"/>
</dbReference>
<comment type="caution">
    <text evidence="1">The sequence shown here is derived from an EMBL/GenBank/DDBJ whole genome shotgun (WGS) entry which is preliminary data.</text>
</comment>